<accession>A0A966DW81</accession>
<comment type="caution">
    <text evidence="2">The sequence shown here is derived from an EMBL/GenBank/DDBJ whole genome shotgun (WGS) entry which is preliminary data.</text>
</comment>
<keyword evidence="3" id="KW-1185">Reference proteome</keyword>
<dbReference type="PANTHER" id="PTHR30543">
    <property type="entry name" value="CHROMATE REDUCTASE"/>
    <property type="match status" value="1"/>
</dbReference>
<dbReference type="InterPro" id="IPR029039">
    <property type="entry name" value="Flavoprotein-like_sf"/>
</dbReference>
<evidence type="ECO:0000313" key="2">
    <source>
        <dbReference type="EMBL" id="NCD72232.1"/>
    </source>
</evidence>
<dbReference type="Proteomes" id="UP000638732">
    <property type="component" value="Unassembled WGS sequence"/>
</dbReference>
<dbReference type="GO" id="GO:0005829">
    <property type="term" value="C:cytosol"/>
    <property type="evidence" value="ECO:0007669"/>
    <property type="project" value="TreeGrafter"/>
</dbReference>
<dbReference type="AlphaFoldDB" id="A0A966DW81"/>
<evidence type="ECO:0000259" key="1">
    <source>
        <dbReference type="Pfam" id="PF03358"/>
    </source>
</evidence>
<sequence>MVTGKPLNIMAVSGSLRADSSNTAILKYLQKAVPQHNFWIYDGLDKLPHFNPALDTDPSPVQVQDLRDLIADADGLIICTPEYAFGVPGSLKNMLDWTVSSGSLVNKPVALITASSVGENAHASLIKTLEVLTARVVDEGTLLIPFIRTKMNAANEITDTQTERDIQNVLTALLAEIV</sequence>
<dbReference type="GO" id="GO:0010181">
    <property type="term" value="F:FMN binding"/>
    <property type="evidence" value="ECO:0007669"/>
    <property type="project" value="TreeGrafter"/>
</dbReference>
<reference evidence="2" key="1">
    <citation type="submission" date="2020-01" db="EMBL/GenBank/DDBJ databases">
        <authorList>
            <person name="Seo Y.L."/>
        </authorList>
    </citation>
    <scope>NUCLEOTIDE SEQUENCE</scope>
    <source>
        <strain evidence="2">R11</strain>
    </source>
</reference>
<protein>
    <submittedName>
        <fullName evidence="2">Flavoprotein</fullName>
    </submittedName>
</protein>
<evidence type="ECO:0000313" key="3">
    <source>
        <dbReference type="Proteomes" id="UP000638732"/>
    </source>
</evidence>
<dbReference type="InterPro" id="IPR050712">
    <property type="entry name" value="NAD(P)H-dep_reductase"/>
</dbReference>
<organism evidence="2 3">
    <name type="scientific">Mucilaginibacter agri</name>
    <dbReference type="NCBI Taxonomy" id="2695265"/>
    <lineage>
        <taxon>Bacteria</taxon>
        <taxon>Pseudomonadati</taxon>
        <taxon>Bacteroidota</taxon>
        <taxon>Sphingobacteriia</taxon>
        <taxon>Sphingobacteriales</taxon>
        <taxon>Sphingobacteriaceae</taxon>
        <taxon>Mucilaginibacter</taxon>
    </lineage>
</organism>
<dbReference type="InterPro" id="IPR005025">
    <property type="entry name" value="FMN_Rdtase-like_dom"/>
</dbReference>
<reference evidence="2" key="2">
    <citation type="submission" date="2020-10" db="EMBL/GenBank/DDBJ databases">
        <title>Mucilaginibacter sp. nov., isolated from soil.</title>
        <authorList>
            <person name="Jeon C.O."/>
        </authorList>
    </citation>
    <scope>NUCLEOTIDE SEQUENCE</scope>
    <source>
        <strain evidence="2">R11</strain>
    </source>
</reference>
<dbReference type="SUPFAM" id="SSF52218">
    <property type="entry name" value="Flavoproteins"/>
    <property type="match status" value="1"/>
</dbReference>
<dbReference type="Gene3D" id="3.40.50.360">
    <property type="match status" value="1"/>
</dbReference>
<dbReference type="EMBL" id="WWEO01000045">
    <property type="protein sequence ID" value="NCD72232.1"/>
    <property type="molecule type" value="Genomic_DNA"/>
</dbReference>
<dbReference type="GO" id="GO:0016491">
    <property type="term" value="F:oxidoreductase activity"/>
    <property type="evidence" value="ECO:0007669"/>
    <property type="project" value="InterPro"/>
</dbReference>
<dbReference type="RefSeq" id="WP_166588186.1">
    <property type="nucleotide sequence ID" value="NZ_WWEO01000045.1"/>
</dbReference>
<dbReference type="PANTHER" id="PTHR30543:SF21">
    <property type="entry name" value="NAD(P)H-DEPENDENT FMN REDUCTASE LOT6"/>
    <property type="match status" value="1"/>
</dbReference>
<proteinExistence type="predicted"/>
<name>A0A966DW81_9SPHI</name>
<gene>
    <name evidence="2" type="ORF">GSY63_22905</name>
</gene>
<feature type="domain" description="NADPH-dependent FMN reductase-like" evidence="1">
    <location>
        <begin position="8"/>
        <end position="146"/>
    </location>
</feature>
<dbReference type="Pfam" id="PF03358">
    <property type="entry name" value="FMN_red"/>
    <property type="match status" value="1"/>
</dbReference>